<reference evidence="1" key="1">
    <citation type="submission" date="2022-09" db="EMBL/GenBank/DDBJ databases">
        <title>Genome analysis and characterization of larvicidal activity of Brevibacillus strains.</title>
        <authorList>
            <person name="Patrusheva E.V."/>
            <person name="Izotova A.O."/>
            <person name="Toshchakov S.V."/>
            <person name="Sineoky S.P."/>
        </authorList>
    </citation>
    <scope>NUCLEOTIDE SEQUENCE</scope>
    <source>
        <strain evidence="1">VKPM_B-13244</strain>
    </source>
</reference>
<gene>
    <name evidence="1" type="ORF">O0535_19735</name>
</gene>
<evidence type="ECO:0000313" key="1">
    <source>
        <dbReference type="EMBL" id="MCZ0832955.1"/>
    </source>
</evidence>
<comment type="caution">
    <text evidence="1">The sequence shown here is derived from an EMBL/GenBank/DDBJ whole genome shotgun (WGS) entry which is preliminary data.</text>
</comment>
<dbReference type="Proteomes" id="UP001067708">
    <property type="component" value="Unassembled WGS sequence"/>
</dbReference>
<protein>
    <submittedName>
        <fullName evidence="1">Uncharacterized protein</fullName>
    </submittedName>
</protein>
<name>A0ABT4I3B2_9BACL</name>
<sequence length="41" mass="4815">MEIRQFITFRTKVNTLMIIKIMGLPTTLLPMKRDVAIPFHV</sequence>
<proteinExistence type="predicted"/>
<organism evidence="1 2">
    <name type="scientific">Brevibacillus halotolerans</name>
    <dbReference type="NCBI Taxonomy" id="1507437"/>
    <lineage>
        <taxon>Bacteria</taxon>
        <taxon>Bacillati</taxon>
        <taxon>Bacillota</taxon>
        <taxon>Bacilli</taxon>
        <taxon>Bacillales</taxon>
        <taxon>Paenibacillaceae</taxon>
        <taxon>Brevibacillus</taxon>
    </lineage>
</organism>
<keyword evidence="2" id="KW-1185">Reference proteome</keyword>
<dbReference type="EMBL" id="JAPTNG010000018">
    <property type="protein sequence ID" value="MCZ0832955.1"/>
    <property type="molecule type" value="Genomic_DNA"/>
</dbReference>
<dbReference type="RefSeq" id="WP_258418120.1">
    <property type="nucleotide sequence ID" value="NZ_JAPTNG010000018.1"/>
</dbReference>
<evidence type="ECO:0000313" key="2">
    <source>
        <dbReference type="Proteomes" id="UP001067708"/>
    </source>
</evidence>
<accession>A0ABT4I3B2</accession>